<dbReference type="RefSeq" id="WP_243798502.1">
    <property type="nucleotide sequence ID" value="NZ_CP094669.1"/>
</dbReference>
<dbReference type="CDD" id="cd00298">
    <property type="entry name" value="ACD_sHsps_p23-like"/>
    <property type="match status" value="1"/>
</dbReference>
<dbReference type="InterPro" id="IPR008978">
    <property type="entry name" value="HSP20-like_chaperone"/>
</dbReference>
<protein>
    <submittedName>
        <fullName evidence="4">Hsp20/alpha crystallin family protein</fullName>
    </submittedName>
</protein>
<reference evidence="4 5" key="1">
    <citation type="submission" date="2022-03" db="EMBL/GenBank/DDBJ databases">
        <title>Hymenobactersp. isolated from the air.</title>
        <authorList>
            <person name="Won M."/>
            <person name="Kwon S.-W."/>
        </authorList>
    </citation>
    <scope>NUCLEOTIDE SEQUENCE [LARGE SCALE GENOMIC DNA]</scope>
    <source>
        <strain evidence="4 5">KACC 21982</strain>
    </source>
</reference>
<name>A0ABY4CX52_9BACT</name>
<dbReference type="InterPro" id="IPR002068">
    <property type="entry name" value="A-crystallin/Hsp20_dom"/>
</dbReference>
<dbReference type="Gene3D" id="2.60.40.790">
    <property type="match status" value="1"/>
</dbReference>
<dbReference type="SUPFAM" id="SSF49764">
    <property type="entry name" value="HSP20-like chaperones"/>
    <property type="match status" value="1"/>
</dbReference>
<evidence type="ECO:0000313" key="4">
    <source>
        <dbReference type="EMBL" id="UOG74856.1"/>
    </source>
</evidence>
<comment type="similarity">
    <text evidence="1 2">Belongs to the small heat shock protein (HSP20) family.</text>
</comment>
<organism evidence="4 5">
    <name type="scientific">Hymenobacter tibetensis</name>
    <dbReference type="NCBI Taxonomy" id="497967"/>
    <lineage>
        <taxon>Bacteria</taxon>
        <taxon>Pseudomonadati</taxon>
        <taxon>Bacteroidota</taxon>
        <taxon>Cytophagia</taxon>
        <taxon>Cytophagales</taxon>
        <taxon>Hymenobacteraceae</taxon>
        <taxon>Hymenobacter</taxon>
    </lineage>
</organism>
<dbReference type="Pfam" id="PF00011">
    <property type="entry name" value="HSP20"/>
    <property type="match status" value="1"/>
</dbReference>
<evidence type="ECO:0000256" key="2">
    <source>
        <dbReference type="RuleBase" id="RU003616"/>
    </source>
</evidence>
<keyword evidence="5" id="KW-1185">Reference proteome</keyword>
<feature type="domain" description="SHSP" evidence="3">
    <location>
        <begin position="22"/>
        <end position="127"/>
    </location>
</feature>
<dbReference type="Proteomes" id="UP000831113">
    <property type="component" value="Chromosome"/>
</dbReference>
<gene>
    <name evidence="4" type="ORF">MTX78_22420</name>
</gene>
<dbReference type="PROSITE" id="PS01031">
    <property type="entry name" value="SHSP"/>
    <property type="match status" value="1"/>
</dbReference>
<proteinExistence type="inferred from homology"/>
<dbReference type="EMBL" id="CP094669">
    <property type="protein sequence ID" value="UOG74856.1"/>
    <property type="molecule type" value="Genomic_DNA"/>
</dbReference>
<evidence type="ECO:0000313" key="5">
    <source>
        <dbReference type="Proteomes" id="UP000831113"/>
    </source>
</evidence>
<accession>A0ABY4CX52</accession>
<sequence length="127" mass="14488">MNLISREFIRNMAPQLDLLNTLGGGIAQAQMRIDKLKKGVVIRVAAPTVSPENIHVVLHNSRMTVYGEFRHQPEDQLGAPLFTRILDLPTNLDLTRIDAVHENNELQVRIPYLDPSSQQREIEIKQR</sequence>
<evidence type="ECO:0000259" key="3">
    <source>
        <dbReference type="PROSITE" id="PS01031"/>
    </source>
</evidence>
<evidence type="ECO:0000256" key="1">
    <source>
        <dbReference type="PROSITE-ProRule" id="PRU00285"/>
    </source>
</evidence>